<feature type="region of interest" description="Disordered" evidence="1">
    <location>
        <begin position="335"/>
        <end position="400"/>
    </location>
</feature>
<dbReference type="OrthoDB" id="387225at2759"/>
<name>A0A8S4HCY2_PLAVI</name>
<evidence type="ECO:0000256" key="1">
    <source>
        <dbReference type="SAM" id="MobiDB-lite"/>
    </source>
</evidence>
<evidence type="ECO:0000313" key="2">
    <source>
        <dbReference type="EMBL" id="CAG9480829.1"/>
    </source>
</evidence>
<accession>A0A8S4HCY2</accession>
<evidence type="ECO:0000313" key="3">
    <source>
        <dbReference type="Proteomes" id="UP000779233"/>
    </source>
</evidence>
<dbReference type="Proteomes" id="UP000779233">
    <property type="component" value="Unassembled WGS sequence"/>
</dbReference>
<dbReference type="EMBL" id="CAJZCX010000011">
    <property type="protein sequence ID" value="CAG9480829.1"/>
    <property type="molecule type" value="Genomic_DNA"/>
</dbReference>
<proteinExistence type="predicted"/>
<gene>
    <name evidence="2" type="ORF">PVW1_070041100</name>
</gene>
<dbReference type="VEuPathDB" id="PlasmoDB:PVPAM_070041900"/>
<comment type="caution">
    <text evidence="2">The sequence shown here is derived from an EMBL/GenBank/DDBJ whole genome shotgun (WGS) entry which is preliminary data.</text>
</comment>
<dbReference type="AlphaFoldDB" id="A0A8S4HCY2"/>
<feature type="region of interest" description="Disordered" evidence="1">
    <location>
        <begin position="259"/>
        <end position="311"/>
    </location>
</feature>
<reference evidence="2" key="1">
    <citation type="submission" date="2021-09" db="EMBL/GenBank/DDBJ databases">
        <authorList>
            <consortium name="Pathogen Informatics"/>
        </authorList>
    </citation>
    <scope>NUCLEOTIDE SEQUENCE</scope>
    <source>
        <strain evidence="2">PvW1</strain>
    </source>
</reference>
<sequence length="400" mass="45667">MREGKKPTGNHLIEEDNAKWGNTNVISFKGWRNVCVGVLLLLCLFVKVPPPAAKQRRMLSMVSEPERRDSNISIRELEESVKQLTEQVGYNDTSEDDEEAIISMELINRNIAACLRINKKAIRKWYEQCLSAKTRYWQIKMNFWRRFKMYTRSELFFGEKTRGVDKIWKDKMWAIWISYIHRMMWEEDVEDTIQFKKRINKCYSYMYIRDRYTQKKRHFRRVKQRKIVNAWSHFLDTYTEKWRKERKAMAMAMAIAQCTARKKQSTKSKQPAGKKQPVKKRAKVASASSLIPPGQQRLQHSDDSVGHSIGGSLGGRIGSNIGSSIGSTPVLNSLGANAKTGRKESPLTKKGAAKKGVDKNGTAITGASKTGAAKTMAVKTAQIKRTKIPPPSMTSLCAPR</sequence>
<organism evidence="2 3">
    <name type="scientific">Plasmodium vivax</name>
    <name type="common">malaria parasite P. vivax</name>
    <dbReference type="NCBI Taxonomy" id="5855"/>
    <lineage>
        <taxon>Eukaryota</taxon>
        <taxon>Sar</taxon>
        <taxon>Alveolata</taxon>
        <taxon>Apicomplexa</taxon>
        <taxon>Aconoidasida</taxon>
        <taxon>Haemosporida</taxon>
        <taxon>Plasmodiidae</taxon>
        <taxon>Plasmodium</taxon>
        <taxon>Plasmodium (Plasmodium)</taxon>
    </lineage>
</organism>
<protein>
    <submittedName>
        <fullName evidence="2">(malaria parasite P. vivax) hypothetical protein</fullName>
    </submittedName>
</protein>